<dbReference type="AlphaFoldDB" id="A0A1Y3BBW8"/>
<dbReference type="Proteomes" id="UP000194236">
    <property type="component" value="Unassembled WGS sequence"/>
</dbReference>
<protein>
    <submittedName>
        <fullName evidence="1">Uncharacterized protein</fullName>
    </submittedName>
</protein>
<organism evidence="1 2">
    <name type="scientific">Euroglyphus maynei</name>
    <name type="common">Mayne's house dust mite</name>
    <dbReference type="NCBI Taxonomy" id="6958"/>
    <lineage>
        <taxon>Eukaryota</taxon>
        <taxon>Metazoa</taxon>
        <taxon>Ecdysozoa</taxon>
        <taxon>Arthropoda</taxon>
        <taxon>Chelicerata</taxon>
        <taxon>Arachnida</taxon>
        <taxon>Acari</taxon>
        <taxon>Acariformes</taxon>
        <taxon>Sarcoptiformes</taxon>
        <taxon>Astigmata</taxon>
        <taxon>Psoroptidia</taxon>
        <taxon>Analgoidea</taxon>
        <taxon>Pyroglyphidae</taxon>
        <taxon>Pyroglyphinae</taxon>
        <taxon>Euroglyphus</taxon>
    </lineage>
</organism>
<proteinExistence type="predicted"/>
<keyword evidence="2" id="KW-1185">Reference proteome</keyword>
<reference evidence="1 2" key="1">
    <citation type="submission" date="2017-03" db="EMBL/GenBank/DDBJ databases">
        <title>Genome Survey of Euroglyphus maynei.</title>
        <authorList>
            <person name="Arlian L.G."/>
            <person name="Morgan M.S."/>
            <person name="Rider S.D."/>
        </authorList>
    </citation>
    <scope>NUCLEOTIDE SEQUENCE [LARGE SCALE GENOMIC DNA]</scope>
    <source>
        <strain evidence="1">Arlian Lab</strain>
        <tissue evidence="1">Whole body</tissue>
    </source>
</reference>
<feature type="non-terminal residue" evidence="1">
    <location>
        <position position="1"/>
    </location>
</feature>
<evidence type="ECO:0000313" key="1">
    <source>
        <dbReference type="EMBL" id="OTF77398.1"/>
    </source>
</evidence>
<comment type="caution">
    <text evidence="1">The sequence shown here is derived from an EMBL/GenBank/DDBJ whole genome shotgun (WGS) entry which is preliminary data.</text>
</comment>
<evidence type="ECO:0000313" key="2">
    <source>
        <dbReference type="Proteomes" id="UP000194236"/>
    </source>
</evidence>
<sequence length="131" mass="15371">PPLTNYHYESVAVAPGVLPEYDNGYDGFDYRNEYSPKLSSLYKKYLKRPSIVPHDDHNCYLHEDQHYDIEINENEMSYAFQKAGIKIEEYERANQEYLASDPRGLNFSAYVYVASLHSKYNEFVTKVLKNK</sequence>
<name>A0A1Y3BBW8_EURMA</name>
<accession>A0A1Y3BBW8</accession>
<gene>
    <name evidence="1" type="ORF">BLA29_012463</name>
</gene>
<dbReference type="EMBL" id="MUJZ01032743">
    <property type="protein sequence ID" value="OTF77398.1"/>
    <property type="molecule type" value="Genomic_DNA"/>
</dbReference>